<feature type="domain" description="SpaA-like prealbumin fold" evidence="6">
    <location>
        <begin position="2215"/>
        <end position="2290"/>
    </location>
</feature>
<feature type="domain" description="SpaA-like prealbumin fold" evidence="6">
    <location>
        <begin position="2305"/>
        <end position="2397"/>
    </location>
</feature>
<sequence>MKKYRLKKNVKMVLYKAGIVLVCLLLLLNVSDLSRLEGIFAVDSNISFQAVLLKAIDGAGTDNIEVQSGEAFYVKSSYTINSLGGGQENVYTAGTLALQIPEKAVFDEAATRELMQTRPSIFTDFVYNPTNHLITFTTNGDFNSGMSGSLYMVFHYSNMTTENDYHGIFRNIQFTASTSGGAINPIQMGDLTVVNKASQTWDIQKGIEQQNGQDYIYDKTKGTYRLKYKLQVNPGGNADRYGRLECTTFQLTDKLPAPFTSEITNGIAQGYPSGGGASSIRIIANENEDIQRELKEGADYTLTKAADGTIAEIHIQASAMNTSAGNTIDAGTMVGTTFQVYADYDYSAYEIPFNERDINGYLLNNQLQLTYQPLMEAEQTVKAEASAVLGWRDENPGVFNLNIQKQIRIGVDALLSGSGVEETRNFDERLQEQLLAADDRIEFHLYKDKSTTVLAKDKDGNTVQPVILRKDQPVKDGLFSFDHLLAGTYYLKETMNFQGFQEPSVKKIVIAKDGGIHVDGKPVEANAPVTIVNTADEKGFGYVAFWKKGTTAISKDAKQYLQNITFQLISETDSTKTYTAVSDAHGLVLFQGIPAGKYSLKEIDRGDGEFESPSNDWKVTVTGNQVNYPVKANNEALNKDENQKPYIENISQKGGLKIIKVDKKDKEKKLTGAEFMAYGPYDTKAAAEAADTKGQKGIAITSEFTDGNTYYALAKGWYAFVETKAPNGYAVADGRFVSEIQANQINSLQIENEKMITLTVAKTGQLSADKPQPSEPLSGAQFRVYTDKECTQAAQDYTNPEEPKDAVLTTYLSGGKSTSNAVMLRKGISYWIKETKAPQGYEMDKNVRLLRELLDTDKYEFIYEAKNIATSLGLLKIIKQDASDSAVKLEGVEFEIYDEAGNKVDTVRTNSEGIAESVFLNDGRYKIKEISQPEGYSKTAKGKLFMGLDAQGKAKTEGTGIEVKKNAVSEVIIENEPLVAYTIKKTDDKSNPLAGVSFKLYPTKQDAENDTNGKTYTTAASGELRFEKLEPQTEYFYRETKTASDDYILDDAIKSFTSPGKGTAYKQQEEPPLILNEKYGDFRITKKLQKFNSEEVSETLSGIKFKYFPKLTEDVTQDLYWATSNFTLRTAETGSDGTFTSEKLKPGTYWLVEEEDERYEKADPITITVVSGTTVEQEVINKTSLGMLKIKKVSSMKLNNKEVVITGGARFEIYKYVEGYTYADYRKNKPIEAFDIKEKDGIHAVTLKPDTYAVLEVTPIGTNMEYYTPDLNTVYKVEVSANRLNNSLVSTPVENTPKGRFYLKKEEIWGYGTAAERRLNQVMTFGIYRDAECKDEVTAMTSSTAGAILSPHLDAGTYYVKEKLTAAQKEIYGEPQAKLVHVKAGQNHMKGYAVNNTEIGGKKANPLSFENIPKKSKMLIKKVDRETKAPLNKAKFSVFQEVDKNTKGVQKFVINGVTHYFKKVSTVNSITGTADVTNDGNNDNGYAFTEYFNPDGVYYLREWQAPAGYQREQEWIGPITLEKGELKEITVENFKPQGALGSKVNQKQELIKEKGIQIALLQDEKKAETLKNNLLANPAAVLKKLENQNNWDSMGVLQIASTNDNGYFVFKNLNIEKTYYALEVKTLDAYERDPNVHTVTVREVNGAYQLYEEDEEFQLMNRERGQLLVQKIVTLSGVSLPLDDVTFDIYKAKDQHADSRDLTTEGNAMHYVTGTYQSGNNGAFLTDWLTPGWYIVKEVAVPEGIEQPGTDKVWRIEVKEGEINKELYDTPIENIAHYGKFYFQKVKDTDTKTLLHAVFRLERYDDQTKEFKTYTDKVEFDKAVGVYESDYLPAGTYRLIETEVEDGYSLATAPVEFKIEANKITGMKDGVIQPLDAYSNQPILIKNREKGSLNIRKVGILIEGESPSELNGITFRLYRNLTNDPSRDIRDENFVAEAVSASGHIKIQNLDAGSYWLKETEVNAANKELGYVEGKLAEVQIEPGKETVTLKDGSDFINASTYGKLKIKKTDAYSKEGLKHAVFDVYANKECTGEPVDTITTGAAGTSYTKMLPAGSYWLREKESPNGYLLSNAVYGPYEINSQQITDGGEIDNKPLQSVRIKKIDAATREAVPEKYMKPAMFVIYLSEEDAKAEENEIQRVSGDEELLFTNLLPDQTYWIKELTPPDGYTKRKEPVSVTTGSANGDAAVLEKEIENSAQGSILIEKNAQWMLNADDSRKLPLSKVTFTLTKADDPEFSMQKETDSDGFAEFRGLEQGIYTLTETVPEGFSEDGVTTTWSLEVTAGKQNKELTGEKAIINNPIQGKFTFQKTTINEKHIANVKEAQFTLEKRTADETWQVVSGYEAFHVDDSAGSFESGMLAAGSYRLSEKQAPSGFAVMKPIEFTIQSSQITEVVSAKRSTVENEALGNVKIIKYSDSYLYDEAGTKYPMQGVAFTLKGNEVFQTVRSDANGVCEWKNLVPGEYTIEETKMEGYEQLEQMHVTVAAGQSEIKTYYPQETDQGEIYNTATHGRLVIHKTDEAGKPLQGAEFQIFKTDGTPITTTPLLSDENGYAISELLEADEKGTTYIVEETKAPVGYTLDDRYYPLKKKVVVKPLQSSDIILENQKADAKASNYVPFLNKPQSFYEDFQISVAKQIQQADTTFTDAEIPESQTSPLLGNDQNAVFRINGYAEGTNEIDAERVTVSDTELYLYYMNNGRYEKETAAANDYTIDRVTVYPAYAGDIPQDSDPVHAVLEYQTFGSSTWTTYEDSKAALKNLQKASSTGVTMDVSSLQAVHFRIVYQGTKKKFHAGGIEFSVTFQDRSAIAASDVHEIRKAGNRADVEYLYNIKNESATIQGKTDHKTSNEVAIYFPLCQNIAPKAGLQIKTDNGTSFAPGDIVYYTITAENRSGGLNPANLEKPIISFDLPQGTSFVNDYKNMGRNLLVLYGAEDDAQIIEPDEMEVIITEDVPVKEINDAGELVDTGKTTTKVTIKLKDLAIDTSNKLYVKFAAQISQSPSVSGLLAPSYLTSGASLPLSAENPYGNAVEFDVSSGGDVVEDKALDNTLGKPAGGKKYAYSGVDVRVKASNNLNVYKEVKGQYDKTYLSSANTGSTAPGGSISYTIVLQNGASDQRIKKARVVDILPFKGDTLVTRTNTGGKATERGSELAKRPILKDVSVSAMDGSAVTQPYTIYYCVSTGVSEEALTAEWTKSERERTDREYELPMLYDSWEDSVWENGAHHWQTDAPADMRTVTAVAVEFDTENQPLGSYEGFRVHIEMQAPSYSTDELAAMQDKLIKNSAMGAVQRFGTDGKSIDLSDTVENDPVKVKLILAKGSIGDYAFFDRNKDGIQDSGDIPVTGLQVTLHTYKTYRNERGELIKTELDQKQTQTNQLGYYRFDNLDCNEQIAGTADADDPNSYVGNAIYSYRVEFATPQDESRYAYEPTIRFAVSDNTSDSNITQEKKNQKTINISDEIRLATQHTSDGSISGEDNMTIDAGFIALGAVGDTVWIDKNRNGIQDSDEPGVSDVTVRLYRVDDAGHSGAAIMETKTDHTGSYLFSGLRAGSYVVEFDISKTNSYGYTSYTFTTPYVLQDASSDIDSNARLYGVSKTLARSDVFTLNDHAVDLSIDAGLTYYSALSGYCFEDRNYNNIQDIGIALPSTIVELYQIDESGKRKQDPLRTATIGKDGTYFFDHLEEGYYQVKFHFPNGFEAVEAHQGNEEIDSDVSDELDELRQYGYTPVFYIAPNSLEEHWDAGAVRYGSIGDYVWQDLNKNGVQENGEPPVSGVPVYLQIRHQGESTWSFYAAAETNAHGRYVFEGLQGSAYTGIEYRVVFDLPYDTKLTTPLAAADIRKDSNALARYMNGWGFPTDSIQLGYGQHDMTWDAGIIQTSGSVGDYVWFDENKNGIQDEEATGIAGIRVILERNDSEELNDQAWEYVGETTTNHAGYYRFDDLHAGYYRLKFYLKGYAVTLPLTGDDAALDSDGYDKKQDWYLTRPFYLEDGGFDMTWDCGVYNTDGSAAFTRPMISQTINGPVQTADTTKRQSPLVAGLSLVALLVLGRKLHRLKKEI</sequence>
<gene>
    <name evidence="7" type="ORF">DXA38_02415</name>
</gene>
<feature type="domain" description="SpaA-like prealbumin fold" evidence="6">
    <location>
        <begin position="774"/>
        <end position="846"/>
    </location>
</feature>
<feature type="domain" description="SpaA-like prealbumin fold" evidence="6">
    <location>
        <begin position="2425"/>
        <end position="2490"/>
    </location>
</feature>
<dbReference type="EMBL" id="QVEV01000002">
    <property type="protein sequence ID" value="RGC18569.1"/>
    <property type="molecule type" value="Genomic_DNA"/>
</dbReference>
<feature type="domain" description="SD-repeat containing protein B" evidence="5">
    <location>
        <begin position="3623"/>
        <end position="3712"/>
    </location>
</feature>
<reference evidence="7 8" key="1">
    <citation type="submission" date="2018-08" db="EMBL/GenBank/DDBJ databases">
        <title>A genome reference for cultivated species of the human gut microbiota.</title>
        <authorList>
            <person name="Zou Y."/>
            <person name="Xue W."/>
            <person name="Luo G."/>
        </authorList>
    </citation>
    <scope>NUCLEOTIDE SEQUENCE [LARGE SCALE GENOMIC DNA]</scope>
    <source>
        <strain evidence="7 8">OF01-2LB</strain>
    </source>
</reference>
<feature type="domain" description="SpaA-like prealbumin fold" evidence="6">
    <location>
        <begin position="875"/>
        <end position="941"/>
    </location>
</feature>
<dbReference type="Proteomes" id="UP000260025">
    <property type="component" value="Unassembled WGS sequence"/>
</dbReference>
<comment type="subcellular location">
    <subcellularLocation>
        <location evidence="1">Secreted</location>
    </subcellularLocation>
</comment>
<evidence type="ECO:0000259" key="6">
    <source>
        <dbReference type="Pfam" id="PF17802"/>
    </source>
</evidence>
<comment type="caution">
    <text evidence="7">The sequence shown here is derived from an EMBL/GenBank/DDBJ whole genome shotgun (WGS) entry which is preliminary data.</text>
</comment>
<evidence type="ECO:0000256" key="4">
    <source>
        <dbReference type="ARBA" id="ARBA00022729"/>
    </source>
</evidence>
<dbReference type="RefSeq" id="WP_117441813.1">
    <property type="nucleotide sequence ID" value="NZ_QVEV01000002.1"/>
</dbReference>
<feature type="domain" description="SpaA-like prealbumin fold" evidence="6">
    <location>
        <begin position="1780"/>
        <end position="1865"/>
    </location>
</feature>
<organism evidence="7 8">
    <name type="scientific">Clostridium innocuum</name>
    <dbReference type="NCBI Taxonomy" id="1522"/>
    <lineage>
        <taxon>Bacteria</taxon>
        <taxon>Bacillati</taxon>
        <taxon>Bacillota</taxon>
        <taxon>Clostridia</taxon>
        <taxon>Eubacteriales</taxon>
        <taxon>Clostridiaceae</taxon>
        <taxon>Clostridium</taxon>
    </lineage>
</organism>
<dbReference type="SUPFAM" id="SSF49478">
    <property type="entry name" value="Cna protein B-type domain"/>
    <property type="match status" value="3"/>
</dbReference>
<keyword evidence="3" id="KW-0964">Secreted</keyword>
<proteinExistence type="inferred from homology"/>
<feature type="domain" description="SD-repeat containing protein B" evidence="5">
    <location>
        <begin position="3318"/>
        <end position="3454"/>
    </location>
</feature>
<feature type="domain" description="SpaA-like prealbumin fold" evidence="6">
    <location>
        <begin position="1681"/>
        <end position="1766"/>
    </location>
</feature>
<evidence type="ECO:0000256" key="2">
    <source>
        <dbReference type="ARBA" id="ARBA00007257"/>
    </source>
</evidence>
<dbReference type="InterPro" id="IPR013783">
    <property type="entry name" value="Ig-like_fold"/>
</dbReference>
<feature type="domain" description="SpaA-like prealbumin fold" evidence="6">
    <location>
        <begin position="1089"/>
        <end position="1182"/>
    </location>
</feature>
<dbReference type="GO" id="GO:0005576">
    <property type="term" value="C:extracellular region"/>
    <property type="evidence" value="ECO:0007669"/>
    <property type="project" value="UniProtKB-SubCell"/>
</dbReference>
<evidence type="ECO:0008006" key="9">
    <source>
        <dbReference type="Google" id="ProtNLM"/>
    </source>
</evidence>
<feature type="domain" description="SpaA-like prealbumin fold" evidence="6">
    <location>
        <begin position="2003"/>
        <end position="2074"/>
    </location>
</feature>
<feature type="domain" description="SD-repeat containing protein B" evidence="5">
    <location>
        <begin position="3745"/>
        <end position="3870"/>
    </location>
</feature>
<accession>A0A3E2W427</accession>
<evidence type="ECO:0000256" key="1">
    <source>
        <dbReference type="ARBA" id="ARBA00004613"/>
    </source>
</evidence>
<dbReference type="PANTHER" id="PTHR36108">
    <property type="entry name" value="COLOSSIN-B-RELATED"/>
    <property type="match status" value="1"/>
</dbReference>
<evidence type="ECO:0000259" key="5">
    <source>
        <dbReference type="Pfam" id="PF17210"/>
    </source>
</evidence>
<evidence type="ECO:0000256" key="3">
    <source>
        <dbReference type="ARBA" id="ARBA00022525"/>
    </source>
</evidence>
<feature type="domain" description="SpaA-like prealbumin fold" evidence="6">
    <location>
        <begin position="2512"/>
        <end position="2585"/>
    </location>
</feature>
<dbReference type="Gene3D" id="2.60.40.10">
    <property type="entry name" value="Immunoglobulins"/>
    <property type="match status" value="23"/>
</dbReference>
<feature type="domain" description="SpaA-like prealbumin fold" evidence="6">
    <location>
        <begin position="554"/>
        <end position="635"/>
    </location>
</feature>
<feature type="domain" description="SpaA-like prealbumin fold" evidence="6">
    <location>
        <begin position="655"/>
        <end position="754"/>
    </location>
</feature>
<feature type="domain" description="SpaA-like prealbumin fold" evidence="6">
    <location>
        <begin position="2098"/>
        <end position="2181"/>
    </location>
</feature>
<feature type="domain" description="SpaA-like prealbumin fold" evidence="6">
    <location>
        <begin position="981"/>
        <end position="1058"/>
    </location>
</feature>
<comment type="similarity">
    <text evidence="2">Belongs to the serine-aspartate repeat-containing protein (SDr) family.</text>
</comment>
<feature type="domain" description="SD-repeat containing protein B" evidence="5">
    <location>
        <begin position="3486"/>
        <end position="3615"/>
    </location>
</feature>
<dbReference type="PANTHER" id="PTHR36108:SF13">
    <property type="entry name" value="COLOSSIN-B-RELATED"/>
    <property type="match status" value="1"/>
</dbReference>
<protein>
    <recommendedName>
        <fullName evidence="9">LPXTG cell wall anchor domain-containing protein</fullName>
    </recommendedName>
</protein>
<dbReference type="InterPro" id="IPR033764">
    <property type="entry name" value="Sdr_B"/>
</dbReference>
<dbReference type="InterPro" id="IPR041033">
    <property type="entry name" value="SpaA_PFL_dom_1"/>
</dbReference>
<keyword evidence="4" id="KW-0732">Signal</keyword>
<evidence type="ECO:0000313" key="7">
    <source>
        <dbReference type="EMBL" id="RGC18569.1"/>
    </source>
</evidence>
<feature type="domain" description="SpaA-like prealbumin fold" evidence="6">
    <location>
        <begin position="1418"/>
        <end position="1533"/>
    </location>
</feature>
<evidence type="ECO:0000313" key="8">
    <source>
        <dbReference type="Proteomes" id="UP000260025"/>
    </source>
</evidence>
<dbReference type="Pfam" id="PF17802">
    <property type="entry name" value="SpaA"/>
    <property type="match status" value="15"/>
</dbReference>
<name>A0A3E2W427_CLOIN</name>
<dbReference type="Pfam" id="PF17210">
    <property type="entry name" value="SdrD_B"/>
    <property type="match status" value="5"/>
</dbReference>
<dbReference type="SUPFAM" id="SSF117074">
    <property type="entry name" value="Hypothetical protein PA1324"/>
    <property type="match status" value="5"/>
</dbReference>
<dbReference type="OrthoDB" id="9804660at2"/>
<feature type="domain" description="SD-repeat containing protein B" evidence="5">
    <location>
        <begin position="3876"/>
        <end position="3996"/>
    </location>
</feature>